<gene>
    <name evidence="1" type="ORF">BMW22_08030</name>
</gene>
<reference evidence="1 2" key="1">
    <citation type="submission" date="2016-11" db="EMBL/GenBank/DDBJ databases">
        <title>Rhizobium leguminosarum bv. viciae strain Vaf12 isolated from Vavilovia formosa root nodules from Russia, Dagestan.</title>
        <authorList>
            <person name="Kimeklis A."/>
        </authorList>
    </citation>
    <scope>NUCLEOTIDE SEQUENCE [LARGE SCALE GENOMIC DNA]</scope>
    <source>
        <strain evidence="1 2">Vaf-108</strain>
    </source>
</reference>
<evidence type="ECO:0000313" key="2">
    <source>
        <dbReference type="Proteomes" id="UP000183050"/>
    </source>
</evidence>
<dbReference type="RefSeq" id="WP_072638327.1">
    <property type="nucleotide sequence ID" value="NZ_CP018228.1"/>
</dbReference>
<dbReference type="Proteomes" id="UP000183050">
    <property type="component" value="Chromosome"/>
</dbReference>
<accession>A0A1L3Z7D3</accession>
<organism evidence="1 2">
    <name type="scientific">Rhizobium leguminosarum</name>
    <dbReference type="NCBI Taxonomy" id="384"/>
    <lineage>
        <taxon>Bacteria</taxon>
        <taxon>Pseudomonadati</taxon>
        <taxon>Pseudomonadota</taxon>
        <taxon>Alphaproteobacteria</taxon>
        <taxon>Hyphomicrobiales</taxon>
        <taxon>Rhizobiaceae</taxon>
        <taxon>Rhizobium/Agrobacterium group</taxon>
        <taxon>Rhizobium</taxon>
    </lineage>
</organism>
<dbReference type="EMBL" id="CP018228">
    <property type="protein sequence ID" value="API51574.1"/>
    <property type="molecule type" value="Genomic_DNA"/>
</dbReference>
<dbReference type="AlphaFoldDB" id="A0A1L3Z7D3"/>
<proteinExistence type="predicted"/>
<sequence>MKKVMILIGGVVVLWPLMAVADELSESLERARAYAKEWALPEFRVILNDDGGISATDAGVLEVGRKFPDHIKSSNPEVRKTALDFIFLHELRHVHQQATMKETFDDPAKRPLIECLADLEAARALVAGNIASLDLNNKEEIKKAQISLVSFRDARPDLVRFLPDQAGASHLTKKERVLAMQFGLWSAYADQLAGAPEKFKDFAANIARKAGLEAEPKDEWDITTCKKIVGSGKEALAALTFWFEPYTDRGAYFSSAFSVRNTSTRDIRVYMTFMEGFHPKGKDEEYENYTFMDAASQAVTLKPDEKVVVDASLPIFDGKPADADLFVWNRQMLGMETSLVAAEFTGKFRLPASCRDYFSASDDTKAQTFMDMARVGSYAADRFSSLWTKSYNTYGMEDIIRPLTIPVRGVATANVYVGSEPNVVLSLYEGTEKEDALATFREWADAAAKYCPKDELRREWISKDDQLPTLSLPKLTPDSDATLYMSAPDEDHPNYEVGWRIGYAR</sequence>
<evidence type="ECO:0000313" key="1">
    <source>
        <dbReference type="EMBL" id="API51574.1"/>
    </source>
</evidence>
<name>A0A1L3Z7D3_RHILE</name>
<protein>
    <submittedName>
        <fullName evidence="1">Uncharacterized protein</fullName>
    </submittedName>
</protein>